<evidence type="ECO:0000256" key="5">
    <source>
        <dbReference type="ARBA" id="ARBA00022737"/>
    </source>
</evidence>
<keyword evidence="6" id="KW-1133">Transmembrane helix</keyword>
<name>A0A8H5LQY3_9AGAR</name>
<comment type="subcellular location">
    <subcellularLocation>
        <location evidence="1">Mitochondrion membrane</location>
        <topology evidence="1">Multi-pass membrane protein</topology>
    </subcellularLocation>
</comment>
<evidence type="ECO:0000256" key="1">
    <source>
        <dbReference type="ARBA" id="ARBA00004225"/>
    </source>
</evidence>
<evidence type="ECO:0000256" key="4">
    <source>
        <dbReference type="ARBA" id="ARBA00022692"/>
    </source>
</evidence>
<proteinExistence type="inferred from homology"/>
<dbReference type="OrthoDB" id="2139348at2759"/>
<reference evidence="11 12" key="1">
    <citation type="journal article" date="2020" name="ISME J.">
        <title>Uncovering the hidden diversity of litter-decomposition mechanisms in mushroom-forming fungi.</title>
        <authorList>
            <person name="Floudas D."/>
            <person name="Bentzer J."/>
            <person name="Ahren D."/>
            <person name="Johansson T."/>
            <person name="Persson P."/>
            <person name="Tunlid A."/>
        </authorList>
    </citation>
    <scope>NUCLEOTIDE SEQUENCE [LARGE SCALE GENOMIC DNA]</scope>
    <source>
        <strain evidence="11 12">CBS 291.85</strain>
    </source>
</reference>
<evidence type="ECO:0000256" key="6">
    <source>
        <dbReference type="ARBA" id="ARBA00022989"/>
    </source>
</evidence>
<feature type="repeat" description="Solcar" evidence="9">
    <location>
        <begin position="285"/>
        <end position="373"/>
    </location>
</feature>
<evidence type="ECO:0000256" key="8">
    <source>
        <dbReference type="ARBA" id="ARBA00023136"/>
    </source>
</evidence>
<dbReference type="GO" id="GO:1990575">
    <property type="term" value="P:mitochondrial L-ornithine transmembrane transport"/>
    <property type="evidence" value="ECO:0007669"/>
    <property type="project" value="TreeGrafter"/>
</dbReference>
<keyword evidence="3 10" id="KW-0813">Transport</keyword>
<keyword evidence="12" id="KW-1185">Reference proteome</keyword>
<feature type="repeat" description="Solcar" evidence="9">
    <location>
        <begin position="124"/>
        <end position="215"/>
    </location>
</feature>
<evidence type="ECO:0008006" key="13">
    <source>
        <dbReference type="Google" id="ProtNLM"/>
    </source>
</evidence>
<gene>
    <name evidence="11" type="ORF">D9758_005785</name>
</gene>
<feature type="repeat" description="Solcar" evidence="9">
    <location>
        <begin position="499"/>
        <end position="593"/>
    </location>
</feature>
<dbReference type="PANTHER" id="PTHR45624">
    <property type="entry name" value="MITOCHONDRIAL BASIC AMINO ACIDS TRANSPORTER-RELATED"/>
    <property type="match status" value="1"/>
</dbReference>
<dbReference type="Gene3D" id="1.50.40.10">
    <property type="entry name" value="Mitochondrial carrier domain"/>
    <property type="match status" value="2"/>
</dbReference>
<evidence type="ECO:0000256" key="2">
    <source>
        <dbReference type="ARBA" id="ARBA00006375"/>
    </source>
</evidence>
<protein>
    <recommendedName>
        <fullName evidence="13">Mitochondrial carrier</fullName>
    </recommendedName>
</protein>
<dbReference type="InterPro" id="IPR023395">
    <property type="entry name" value="MCP_dom_sf"/>
</dbReference>
<evidence type="ECO:0000256" key="7">
    <source>
        <dbReference type="ARBA" id="ARBA00023128"/>
    </source>
</evidence>
<dbReference type="PANTHER" id="PTHR45624:SF31">
    <property type="entry name" value="MITOCHONDRIAL ORNITHINE TRANSPORTER 1"/>
    <property type="match status" value="1"/>
</dbReference>
<evidence type="ECO:0000256" key="3">
    <source>
        <dbReference type="ARBA" id="ARBA00022448"/>
    </source>
</evidence>
<dbReference type="EMBL" id="JAACJM010000024">
    <property type="protein sequence ID" value="KAF5366204.1"/>
    <property type="molecule type" value="Genomic_DNA"/>
</dbReference>
<keyword evidence="7" id="KW-0496">Mitochondrion</keyword>
<dbReference type="SUPFAM" id="SSF103506">
    <property type="entry name" value="Mitochondrial carrier"/>
    <property type="match status" value="2"/>
</dbReference>
<keyword evidence="8 9" id="KW-0472">Membrane</keyword>
<dbReference type="InterPro" id="IPR050567">
    <property type="entry name" value="Mitochondrial_Carrier"/>
</dbReference>
<keyword evidence="5" id="KW-0677">Repeat</keyword>
<comment type="caution">
    <text evidence="11">The sequence shown here is derived from an EMBL/GenBank/DDBJ whole genome shotgun (WGS) entry which is preliminary data.</text>
</comment>
<dbReference type="GO" id="GO:0031966">
    <property type="term" value="C:mitochondrial membrane"/>
    <property type="evidence" value="ECO:0007669"/>
    <property type="project" value="UniProtKB-SubCell"/>
</dbReference>
<comment type="similarity">
    <text evidence="2 10">Belongs to the mitochondrial carrier (TC 2.A.29) family.</text>
</comment>
<evidence type="ECO:0000313" key="11">
    <source>
        <dbReference type="EMBL" id="KAF5366204.1"/>
    </source>
</evidence>
<organism evidence="11 12">
    <name type="scientific">Tetrapyrgos nigripes</name>
    <dbReference type="NCBI Taxonomy" id="182062"/>
    <lineage>
        <taxon>Eukaryota</taxon>
        <taxon>Fungi</taxon>
        <taxon>Dikarya</taxon>
        <taxon>Basidiomycota</taxon>
        <taxon>Agaricomycotina</taxon>
        <taxon>Agaricomycetes</taxon>
        <taxon>Agaricomycetidae</taxon>
        <taxon>Agaricales</taxon>
        <taxon>Marasmiineae</taxon>
        <taxon>Marasmiaceae</taxon>
        <taxon>Tetrapyrgos</taxon>
    </lineage>
</organism>
<dbReference type="Pfam" id="PF00153">
    <property type="entry name" value="Mito_carr"/>
    <property type="match status" value="5"/>
</dbReference>
<sequence length="595" mass="63580">MDVPSETLPVNPAPLSSAHRAVREVAFGSLNGQMAGMTSRLFDYPLDLTKVRLQSQVLDGSARFNGPLDCMRQTWKNEGDLFFSEGSSRSMFGAMFNCATLFLTYREAQSLLKTLTGTPENQKLPVPQLAAAAAAAGAVTSLVLTPVELVKCKMQVQSLVTPAATTTLPGPISILKSIIRTSGLKGLWVGQSGTFIRETGGAVTWFGTKEFVGSLLIARRLGSKPSDSQNPPKLLPWESAVSGACSGVTFNFLLFPVDSVKSAMQTEDELRPKGAVNSVPLSPAYRAMREITFGSIAGMASKIFEHPFDLTKVRLQAQVLDTSARFSGPLDCMRQTWKNEGIPGLYRGLPAPVFGAMLENATLFLSYREAQNVIKSFTGTSENQKLPFSQLAVAAAAAGAVTSLVLTPVELVKCKMQVQTLVTPAPSAATNTPPGPLSVLTSIIRTSGVRGLWVGQSGTFIRETGGSAAWFGTKEYVGSLLIARRLGSKPSDSQNPPKLLPWESAVSGACSGITFNLAFFPADTVKSAMQTEDELRPKGPGAPKTRSTFFGTLVQMYKAQGPRGLYAGCGITIARSTVSSGMIFLIYDELDRIFS</sequence>
<dbReference type="InterPro" id="IPR018108">
    <property type="entry name" value="MCP_transmembrane"/>
</dbReference>
<keyword evidence="4 9" id="KW-0812">Transmembrane</keyword>
<evidence type="ECO:0000313" key="12">
    <source>
        <dbReference type="Proteomes" id="UP000559256"/>
    </source>
</evidence>
<dbReference type="AlphaFoldDB" id="A0A8H5LQY3"/>
<accession>A0A8H5LQY3</accession>
<evidence type="ECO:0000256" key="10">
    <source>
        <dbReference type="RuleBase" id="RU000488"/>
    </source>
</evidence>
<dbReference type="GO" id="GO:0000064">
    <property type="term" value="F:L-ornithine transmembrane transporter activity"/>
    <property type="evidence" value="ECO:0007669"/>
    <property type="project" value="TreeGrafter"/>
</dbReference>
<feature type="repeat" description="Solcar" evidence="9">
    <location>
        <begin position="386"/>
        <end position="480"/>
    </location>
</feature>
<feature type="repeat" description="Solcar" evidence="9">
    <location>
        <begin position="23"/>
        <end position="111"/>
    </location>
</feature>
<dbReference type="PROSITE" id="PS50920">
    <property type="entry name" value="SOLCAR"/>
    <property type="match status" value="5"/>
</dbReference>
<dbReference type="Proteomes" id="UP000559256">
    <property type="component" value="Unassembled WGS sequence"/>
</dbReference>
<evidence type="ECO:0000256" key="9">
    <source>
        <dbReference type="PROSITE-ProRule" id="PRU00282"/>
    </source>
</evidence>